<dbReference type="EMBL" id="JAFJYH010000149">
    <property type="protein sequence ID" value="KAG4417635.1"/>
    <property type="molecule type" value="Genomic_DNA"/>
</dbReference>
<feature type="signal peptide" evidence="1">
    <location>
        <begin position="1"/>
        <end position="19"/>
    </location>
</feature>
<dbReference type="Proteomes" id="UP000664132">
    <property type="component" value="Unassembled WGS sequence"/>
</dbReference>
<sequence>MFPTSALFIFLAAASTAVAQTAANCSVKGYDIGTKPAFLTNPNITTATGCKGFCADTAYDKCQSFAVGPSCLLYNVTVTGNVNVVPASPWTFFDAGCKI</sequence>
<keyword evidence="4" id="KW-1185">Reference proteome</keyword>
<evidence type="ECO:0000256" key="1">
    <source>
        <dbReference type="SAM" id="SignalP"/>
    </source>
</evidence>
<reference evidence="3" key="1">
    <citation type="submission" date="2021-02" db="EMBL/GenBank/DDBJ databases">
        <title>Genome sequence Cadophora malorum strain M34.</title>
        <authorList>
            <person name="Stefanovic E."/>
            <person name="Vu D."/>
            <person name="Scully C."/>
            <person name="Dijksterhuis J."/>
            <person name="Roader J."/>
            <person name="Houbraken J."/>
        </authorList>
    </citation>
    <scope>NUCLEOTIDE SEQUENCE</scope>
    <source>
        <strain evidence="3">M34</strain>
    </source>
</reference>
<dbReference type="AlphaFoldDB" id="A0A8H7TEG3"/>
<feature type="domain" description="Apple" evidence="2">
    <location>
        <begin position="25"/>
        <end position="97"/>
    </location>
</feature>
<dbReference type="InterPro" id="IPR003609">
    <property type="entry name" value="Pan_app"/>
</dbReference>
<comment type="caution">
    <text evidence="3">The sequence shown here is derived from an EMBL/GenBank/DDBJ whole genome shotgun (WGS) entry which is preliminary data.</text>
</comment>
<feature type="chain" id="PRO_5034442419" description="Apple domain-containing protein" evidence="1">
    <location>
        <begin position="20"/>
        <end position="99"/>
    </location>
</feature>
<evidence type="ECO:0000313" key="4">
    <source>
        <dbReference type="Proteomes" id="UP000664132"/>
    </source>
</evidence>
<dbReference type="PROSITE" id="PS50948">
    <property type="entry name" value="PAN"/>
    <property type="match status" value="1"/>
</dbReference>
<organism evidence="3 4">
    <name type="scientific">Cadophora malorum</name>
    <dbReference type="NCBI Taxonomy" id="108018"/>
    <lineage>
        <taxon>Eukaryota</taxon>
        <taxon>Fungi</taxon>
        <taxon>Dikarya</taxon>
        <taxon>Ascomycota</taxon>
        <taxon>Pezizomycotina</taxon>
        <taxon>Leotiomycetes</taxon>
        <taxon>Helotiales</taxon>
        <taxon>Ploettnerulaceae</taxon>
        <taxon>Cadophora</taxon>
    </lineage>
</organism>
<evidence type="ECO:0000259" key="2">
    <source>
        <dbReference type="PROSITE" id="PS50948"/>
    </source>
</evidence>
<accession>A0A8H7TEG3</accession>
<keyword evidence="1" id="KW-0732">Signal</keyword>
<evidence type="ECO:0000313" key="3">
    <source>
        <dbReference type="EMBL" id="KAG4417635.1"/>
    </source>
</evidence>
<name>A0A8H7TEG3_9HELO</name>
<protein>
    <recommendedName>
        <fullName evidence="2">Apple domain-containing protein</fullName>
    </recommendedName>
</protein>
<dbReference type="OrthoDB" id="3548363at2759"/>
<gene>
    <name evidence="3" type="ORF">IFR04_009205</name>
</gene>
<proteinExistence type="predicted"/>